<evidence type="ECO:0000313" key="1">
    <source>
        <dbReference type="Proteomes" id="UP000095286"/>
    </source>
</evidence>
<evidence type="ECO:0000313" key="2">
    <source>
        <dbReference type="WBParaSite" id="RSKR_0000324333.1"/>
    </source>
</evidence>
<proteinExistence type="predicted"/>
<protein>
    <submittedName>
        <fullName evidence="2">Serpentine receptor class gamma</fullName>
    </submittedName>
</protein>
<dbReference type="WBParaSite" id="RSKR_0000324333.1">
    <property type="protein sequence ID" value="RSKR_0000324333.1"/>
    <property type="gene ID" value="RSKR_0000324333"/>
</dbReference>
<accession>A0AC35TQ58</accession>
<reference evidence="2" key="1">
    <citation type="submission" date="2016-11" db="UniProtKB">
        <authorList>
            <consortium name="WormBaseParasite"/>
        </authorList>
    </citation>
    <scope>IDENTIFICATION</scope>
    <source>
        <strain evidence="2">KR3021</strain>
    </source>
</reference>
<sequence length="551" mass="62898">MTLNLEELIDNYTPYQFLIKNTILDCSMFAEKELREIEEKSASLIIGLVYILAASLFILIYIPIIVALFFKEHFQGTINKTLIYISFLNIGSLLICGFFCGYMKINGFVPCSLPSTSTTIGFLTFFLFATLSISTLLLLFIKTIELANETLCDSLFGKKKLTLWILEKSFCVKTLSIMALSTLVHETYALHLNESSLSTTYLGYNNGLSLFCTIIFVASTTYATFTHFKGMVRYRLFGLENEHILSVVQILTFTFEMIIAIIFLIFSSLDHYFNFSPPHPLTSITILGYVLKIAFAENTALTLVLLVICGRKNYNVMDKYTRCWEKVNVGRVIGGLLIVGGCNIYSFEPWVYKKAVNIWSPNDYTFEPFDVQHMEYAIFFVFYSYWVLGVFLLFFGSLGYMVSMYCKSKSPKPNPISYEHSERINKENFENNLFIHSSTILLIQTLEVLGITIITECFDEVNYYFIFQHYFIICNLLCCVLQIVSNQNLNKPIFSPVTYLIADGHIQKSMFIPIHAGKGQILDIPEVEPLTQLKPSVQSYQITISSQNTSS</sequence>
<name>A0AC35TQ58_9BILA</name>
<organism evidence="1 2">
    <name type="scientific">Rhabditophanes sp. KR3021</name>
    <dbReference type="NCBI Taxonomy" id="114890"/>
    <lineage>
        <taxon>Eukaryota</taxon>
        <taxon>Metazoa</taxon>
        <taxon>Ecdysozoa</taxon>
        <taxon>Nematoda</taxon>
        <taxon>Chromadorea</taxon>
        <taxon>Rhabditida</taxon>
        <taxon>Tylenchina</taxon>
        <taxon>Panagrolaimomorpha</taxon>
        <taxon>Strongyloidoidea</taxon>
        <taxon>Alloionematidae</taxon>
        <taxon>Rhabditophanes</taxon>
    </lineage>
</organism>
<dbReference type="Proteomes" id="UP000095286">
    <property type="component" value="Unplaced"/>
</dbReference>